<evidence type="ECO:0000256" key="1">
    <source>
        <dbReference type="SAM" id="MobiDB-lite"/>
    </source>
</evidence>
<organism evidence="2 3">
    <name type="scientific">Acer saccharum</name>
    <name type="common">Sugar maple</name>
    <dbReference type="NCBI Taxonomy" id="4024"/>
    <lineage>
        <taxon>Eukaryota</taxon>
        <taxon>Viridiplantae</taxon>
        <taxon>Streptophyta</taxon>
        <taxon>Embryophyta</taxon>
        <taxon>Tracheophyta</taxon>
        <taxon>Spermatophyta</taxon>
        <taxon>Magnoliopsida</taxon>
        <taxon>eudicotyledons</taxon>
        <taxon>Gunneridae</taxon>
        <taxon>Pentapetalae</taxon>
        <taxon>rosids</taxon>
        <taxon>malvids</taxon>
        <taxon>Sapindales</taxon>
        <taxon>Sapindaceae</taxon>
        <taxon>Hippocastanoideae</taxon>
        <taxon>Acereae</taxon>
        <taxon>Acer</taxon>
    </lineage>
</organism>
<evidence type="ECO:0000313" key="3">
    <source>
        <dbReference type="Proteomes" id="UP001168877"/>
    </source>
</evidence>
<protein>
    <submittedName>
        <fullName evidence="2">Uncharacterized protein</fullName>
    </submittedName>
</protein>
<reference evidence="2" key="1">
    <citation type="journal article" date="2022" name="Plant J.">
        <title>Strategies of tolerance reflected in two North American maple genomes.</title>
        <authorList>
            <person name="McEvoy S.L."/>
            <person name="Sezen U.U."/>
            <person name="Trouern-Trend A."/>
            <person name="McMahon S.M."/>
            <person name="Schaberg P.G."/>
            <person name="Yang J."/>
            <person name="Wegrzyn J.L."/>
            <person name="Swenson N.G."/>
        </authorList>
    </citation>
    <scope>NUCLEOTIDE SEQUENCE</scope>
    <source>
        <strain evidence="2">NS2018</strain>
    </source>
</reference>
<dbReference type="EMBL" id="JAUESC010000387">
    <property type="protein sequence ID" value="KAK0574510.1"/>
    <property type="molecule type" value="Genomic_DNA"/>
</dbReference>
<comment type="caution">
    <text evidence="2">The sequence shown here is derived from an EMBL/GenBank/DDBJ whole genome shotgun (WGS) entry which is preliminary data.</text>
</comment>
<proteinExistence type="predicted"/>
<sequence>MKAYEAVAYLMRRKDISIKVIISLTLQMHQCKCPNPTVQSYSHFNPETGPPSPSTGSRSIGFTLEMHKDDG</sequence>
<evidence type="ECO:0000313" key="2">
    <source>
        <dbReference type="EMBL" id="KAK0574510.1"/>
    </source>
</evidence>
<dbReference type="AlphaFoldDB" id="A0AA39VCA5"/>
<accession>A0AA39VCA5</accession>
<feature type="region of interest" description="Disordered" evidence="1">
    <location>
        <begin position="40"/>
        <end position="71"/>
    </location>
</feature>
<keyword evidence="3" id="KW-1185">Reference proteome</keyword>
<gene>
    <name evidence="2" type="ORF">LWI29_024797</name>
</gene>
<dbReference type="Proteomes" id="UP001168877">
    <property type="component" value="Unassembled WGS sequence"/>
</dbReference>
<reference evidence="2" key="2">
    <citation type="submission" date="2023-06" db="EMBL/GenBank/DDBJ databases">
        <authorList>
            <person name="Swenson N.G."/>
            <person name="Wegrzyn J.L."/>
            <person name="Mcevoy S.L."/>
        </authorList>
    </citation>
    <scope>NUCLEOTIDE SEQUENCE</scope>
    <source>
        <strain evidence="2">NS2018</strain>
        <tissue evidence="2">Leaf</tissue>
    </source>
</reference>
<name>A0AA39VCA5_ACESA</name>